<dbReference type="Gene3D" id="3.40.50.150">
    <property type="entry name" value="Vaccinia Virus protein VP39"/>
    <property type="match status" value="1"/>
</dbReference>
<accession>A0ABT6YCN1</accession>
<sequence>MIELILTKDGSHTLYNSELGVWHHSVNGALQESIRIYIELGLWSKAQAGKEIRIFEMGFGTGLNTLLTFIEAQKNDYQINYTTIEAFPLQSEKYRALNYDSLLGSNVLQPLHELAWNQQHEVTKNFSLTKVQEDLLVYQFTQKMDLVYFDAYSPNTQPELWTEEVFRKIYESMNEEGVLTTYCSKTVVRKALIASGFIVEKHPGPRGKREVLKAIKI</sequence>
<evidence type="ECO:0000313" key="3">
    <source>
        <dbReference type="Proteomes" id="UP001236507"/>
    </source>
</evidence>
<evidence type="ECO:0000313" key="2">
    <source>
        <dbReference type="EMBL" id="MDI9861280.1"/>
    </source>
</evidence>
<comment type="caution">
    <text evidence="2">The sequence shown here is derived from an EMBL/GenBank/DDBJ whole genome shotgun (WGS) entry which is preliminary data.</text>
</comment>
<gene>
    <name evidence="2" type="primary">mnmD</name>
    <name evidence="2" type="ORF">QM524_18825</name>
</gene>
<name>A0ABT6YCN1_9BACT</name>
<protein>
    <submittedName>
        <fullName evidence="2">tRNA (5-methylaminomethyl-2-thiouridine)(34)-methyltransferase MnmD</fullName>
    </submittedName>
</protein>
<dbReference type="SUPFAM" id="SSF53335">
    <property type="entry name" value="S-adenosyl-L-methionine-dependent methyltransferases"/>
    <property type="match status" value="1"/>
</dbReference>
<dbReference type="EMBL" id="JASHIF010000019">
    <property type="protein sequence ID" value="MDI9861280.1"/>
    <property type="molecule type" value="Genomic_DNA"/>
</dbReference>
<dbReference type="InterPro" id="IPR029063">
    <property type="entry name" value="SAM-dependent_MTases_sf"/>
</dbReference>
<dbReference type="InterPro" id="IPR047785">
    <property type="entry name" value="tRNA_MNMC2"/>
</dbReference>
<dbReference type="RefSeq" id="WP_283345764.1">
    <property type="nucleotide sequence ID" value="NZ_JASHIF010000019.1"/>
</dbReference>
<keyword evidence="3" id="KW-1185">Reference proteome</keyword>
<proteinExistence type="predicted"/>
<dbReference type="NCBIfam" id="NF033855">
    <property type="entry name" value="tRNA_MNMC2"/>
    <property type="match status" value="1"/>
</dbReference>
<organism evidence="2 3">
    <name type="scientific">Flectobacillus roseus</name>
    <dbReference type="NCBI Taxonomy" id="502259"/>
    <lineage>
        <taxon>Bacteria</taxon>
        <taxon>Pseudomonadati</taxon>
        <taxon>Bacteroidota</taxon>
        <taxon>Cytophagia</taxon>
        <taxon>Cytophagales</taxon>
        <taxon>Flectobacillaceae</taxon>
        <taxon>Flectobacillus</taxon>
    </lineage>
</organism>
<reference evidence="2 3" key="1">
    <citation type="submission" date="2023-05" db="EMBL/GenBank/DDBJ databases">
        <title>Novel species of genus Flectobacillus isolated from stream in China.</title>
        <authorList>
            <person name="Lu H."/>
        </authorList>
    </citation>
    <scope>NUCLEOTIDE SEQUENCE [LARGE SCALE GENOMIC DNA]</scope>
    <source>
        <strain evidence="2 3">KCTC 42575</strain>
    </source>
</reference>
<dbReference type="PANTHER" id="PTHR39963:SF1">
    <property type="entry name" value="MNMC-LIKE METHYLTRANSFERASE DOMAIN-CONTAINING PROTEIN"/>
    <property type="match status" value="1"/>
</dbReference>
<dbReference type="Proteomes" id="UP001236507">
    <property type="component" value="Unassembled WGS sequence"/>
</dbReference>
<evidence type="ECO:0000259" key="1">
    <source>
        <dbReference type="Pfam" id="PF05430"/>
    </source>
</evidence>
<dbReference type="Pfam" id="PF05430">
    <property type="entry name" value="Methyltransf_30"/>
    <property type="match status" value="1"/>
</dbReference>
<dbReference type="InterPro" id="IPR008471">
    <property type="entry name" value="MnmC-like_methylTransf"/>
</dbReference>
<dbReference type="PANTHER" id="PTHR39963">
    <property type="entry name" value="SLL0983 PROTEIN"/>
    <property type="match status" value="1"/>
</dbReference>
<feature type="domain" description="MnmC-like methyltransferase" evidence="1">
    <location>
        <begin position="125"/>
        <end position="216"/>
    </location>
</feature>